<dbReference type="Pfam" id="PF20976">
    <property type="entry name" value="Pop8"/>
    <property type="match status" value="1"/>
</dbReference>
<evidence type="ECO:0000313" key="2">
    <source>
        <dbReference type="EMBL" id="CDP36848.1"/>
    </source>
</evidence>
<dbReference type="GO" id="GO:0034965">
    <property type="term" value="P:intronic box C/D snoRNA processing"/>
    <property type="evidence" value="ECO:0007669"/>
    <property type="project" value="TreeGrafter"/>
</dbReference>
<dbReference type="GO" id="GO:0004526">
    <property type="term" value="F:ribonuclease P activity"/>
    <property type="evidence" value="ECO:0007669"/>
    <property type="project" value="TreeGrafter"/>
</dbReference>
<accession>A0A060T7B8</accession>
<name>A0A060T7B8_BLAAD</name>
<dbReference type="InterPro" id="IPR020347">
    <property type="entry name" value="Pop8"/>
</dbReference>
<dbReference type="GO" id="GO:0005655">
    <property type="term" value="C:nucleolar ribonuclease P complex"/>
    <property type="evidence" value="ECO:0007669"/>
    <property type="project" value="InterPro"/>
</dbReference>
<evidence type="ECO:0000259" key="1">
    <source>
        <dbReference type="Pfam" id="PF20976"/>
    </source>
</evidence>
<protein>
    <submittedName>
        <fullName evidence="2">ARAD1B22396p</fullName>
    </submittedName>
</protein>
<reference evidence="2" key="2">
    <citation type="submission" date="2014-06" db="EMBL/GenBank/DDBJ databases">
        <title>The complete genome of Blastobotrys (Arxula) adeninivorans LS3 - a yeast of biotechnological interest.</title>
        <authorList>
            <person name="Kunze G."/>
            <person name="Gaillardin C."/>
            <person name="Czernicka M."/>
            <person name="Durrens P."/>
            <person name="Martin T."/>
            <person name="Boer E."/>
            <person name="Gabaldon T."/>
            <person name="Cruz J."/>
            <person name="Talla E."/>
            <person name="Marck C."/>
            <person name="Goffeau A."/>
            <person name="Barbe V."/>
            <person name="Baret P."/>
            <person name="Baronian K."/>
            <person name="Beier S."/>
            <person name="Bleykasten C."/>
            <person name="Bode R."/>
            <person name="Casaregola S."/>
            <person name="Despons L."/>
            <person name="Fairhead C."/>
            <person name="Giersberg M."/>
            <person name="Gierski P."/>
            <person name="Hahnel U."/>
            <person name="Hartmann A."/>
            <person name="Jankowska D."/>
            <person name="Jubin C."/>
            <person name="Jung P."/>
            <person name="Lafontaine I."/>
            <person name="Leh-Louis V."/>
            <person name="Lemaire M."/>
            <person name="Marcet-Houben M."/>
            <person name="Mascher M."/>
            <person name="Morel G."/>
            <person name="Richard G.-F."/>
            <person name="Riechen J."/>
            <person name="Sacerdot C."/>
            <person name="Sarkar A."/>
            <person name="Savel G."/>
            <person name="Schacherer J."/>
            <person name="Sherman D."/>
            <person name="Straub M.-L."/>
            <person name="Stein N."/>
            <person name="Thierry A."/>
            <person name="Trautwein-Schult A."/>
            <person name="Westhof E."/>
            <person name="Worch S."/>
            <person name="Dujon B."/>
            <person name="Souciet J.-L."/>
            <person name="Wincker P."/>
            <person name="Scholz U."/>
            <person name="Neuveglise N."/>
        </authorList>
    </citation>
    <scope>NUCLEOTIDE SEQUENCE</scope>
    <source>
        <strain evidence="2">LS3</strain>
    </source>
</reference>
<dbReference type="EMBL" id="HG937692">
    <property type="protein sequence ID" value="CDP36848.1"/>
    <property type="molecule type" value="Genomic_DNA"/>
</dbReference>
<dbReference type="PhylomeDB" id="A0A060T7B8"/>
<gene>
    <name evidence="2" type="ORF">GNLVRS02_ARAD1B22396g</name>
</gene>
<organism evidence="2">
    <name type="scientific">Blastobotrys adeninivorans</name>
    <name type="common">Yeast</name>
    <name type="synonym">Arxula adeninivorans</name>
    <dbReference type="NCBI Taxonomy" id="409370"/>
    <lineage>
        <taxon>Eukaryota</taxon>
        <taxon>Fungi</taxon>
        <taxon>Dikarya</taxon>
        <taxon>Ascomycota</taxon>
        <taxon>Saccharomycotina</taxon>
        <taxon>Dipodascomycetes</taxon>
        <taxon>Dipodascales</taxon>
        <taxon>Trichomonascaceae</taxon>
        <taxon>Blastobotrys</taxon>
    </lineage>
</organism>
<dbReference type="GO" id="GO:0008033">
    <property type="term" value="P:tRNA processing"/>
    <property type="evidence" value="ECO:0007669"/>
    <property type="project" value="InterPro"/>
</dbReference>
<dbReference type="PANTHER" id="PTHR28173">
    <property type="entry name" value="RIBONUCLEASES P/MRP PROTEIN SUBUNIT POP8"/>
    <property type="match status" value="1"/>
</dbReference>
<dbReference type="GO" id="GO:0000294">
    <property type="term" value="P:nuclear-transcribed mRNA catabolic process, RNase MRP-dependent"/>
    <property type="evidence" value="ECO:0007669"/>
    <property type="project" value="TreeGrafter"/>
</dbReference>
<proteinExistence type="predicted"/>
<reference evidence="2" key="1">
    <citation type="submission" date="2014-02" db="EMBL/GenBank/DDBJ databases">
        <authorList>
            <person name="Genoscope - CEA"/>
        </authorList>
    </citation>
    <scope>NUCLEOTIDE SEQUENCE</scope>
    <source>
        <strain evidence="2">LS3</strain>
    </source>
</reference>
<dbReference type="GO" id="GO:0000171">
    <property type="term" value="F:ribonuclease MRP activity"/>
    <property type="evidence" value="ECO:0007669"/>
    <property type="project" value="TreeGrafter"/>
</dbReference>
<dbReference type="GO" id="GO:0000172">
    <property type="term" value="C:ribonuclease MRP complex"/>
    <property type="evidence" value="ECO:0007669"/>
    <property type="project" value="InterPro"/>
</dbReference>
<dbReference type="PANTHER" id="PTHR28173:SF1">
    <property type="entry name" value="RIBONUCLEASES P_MRP PROTEIN SUBUNIT POP8"/>
    <property type="match status" value="1"/>
</dbReference>
<dbReference type="AlphaFoldDB" id="A0A060T7B8"/>
<feature type="domain" description="Ribonucleases P/MRP subunit Pop8-like" evidence="1">
    <location>
        <begin position="8"/>
        <end position="82"/>
    </location>
</feature>
<sequence>MSFALEPEWAYLHLELLPSDSRFDIDLITWKLLINRTMSQFLGVTGESIPVDILKTVDDDTAQAWIRVPEPDLTAVWTALSGATCPANLSQGPKEVSIRVVRATRHLMGIAGPQRGHWG</sequence>
<dbReference type="InterPro" id="IPR049128">
    <property type="entry name" value="Pop8-like_dom"/>
</dbReference>